<name>A0ABW3F7H7_9PROT</name>
<keyword evidence="4 6" id="KW-1133">Transmembrane helix</keyword>
<organism evidence="8 9">
    <name type="scientific">Methylophilus luteus</name>
    <dbReference type="NCBI Taxonomy" id="640108"/>
    <lineage>
        <taxon>Bacteria</taxon>
        <taxon>Pseudomonadati</taxon>
        <taxon>Pseudomonadota</taxon>
        <taxon>Betaproteobacteria</taxon>
        <taxon>Nitrosomonadales</taxon>
        <taxon>Methylophilaceae</taxon>
        <taxon>Methylophilus</taxon>
    </lineage>
</organism>
<dbReference type="RefSeq" id="WP_379056576.1">
    <property type="nucleotide sequence ID" value="NZ_JBHTKB010000001.1"/>
</dbReference>
<comment type="caution">
    <text evidence="8">The sequence shown here is derived from an EMBL/GenBank/DDBJ whole genome shotgun (WGS) entry which is preliminary data.</text>
</comment>
<evidence type="ECO:0000256" key="3">
    <source>
        <dbReference type="ARBA" id="ARBA00022692"/>
    </source>
</evidence>
<evidence type="ECO:0000256" key="1">
    <source>
        <dbReference type="ARBA" id="ARBA00004651"/>
    </source>
</evidence>
<keyword evidence="3 6" id="KW-0812">Transmembrane</keyword>
<keyword evidence="5 6" id="KW-0472">Membrane</keyword>
<evidence type="ECO:0000256" key="4">
    <source>
        <dbReference type="ARBA" id="ARBA00022989"/>
    </source>
</evidence>
<dbReference type="Pfam" id="PF13396">
    <property type="entry name" value="PLDc_N"/>
    <property type="match status" value="1"/>
</dbReference>
<feature type="transmembrane region" description="Helical" evidence="6">
    <location>
        <begin position="39"/>
        <end position="58"/>
    </location>
</feature>
<feature type="domain" description="Cardiolipin synthase N-terminal" evidence="7">
    <location>
        <begin position="21"/>
        <end position="60"/>
    </location>
</feature>
<keyword evidence="2" id="KW-1003">Cell membrane</keyword>
<dbReference type="Proteomes" id="UP001597128">
    <property type="component" value="Unassembled WGS sequence"/>
</dbReference>
<feature type="transmembrane region" description="Helical" evidence="6">
    <location>
        <begin position="7"/>
        <end position="27"/>
    </location>
</feature>
<dbReference type="EMBL" id="JBHTKB010000001">
    <property type="protein sequence ID" value="MFD0913275.1"/>
    <property type="molecule type" value="Genomic_DNA"/>
</dbReference>
<dbReference type="InterPro" id="IPR027379">
    <property type="entry name" value="CLS_N"/>
</dbReference>
<reference evidence="9" key="1">
    <citation type="journal article" date="2019" name="Int. J. Syst. Evol. Microbiol.">
        <title>The Global Catalogue of Microorganisms (GCM) 10K type strain sequencing project: providing services to taxonomists for standard genome sequencing and annotation.</title>
        <authorList>
            <consortium name="The Broad Institute Genomics Platform"/>
            <consortium name="The Broad Institute Genome Sequencing Center for Infectious Disease"/>
            <person name="Wu L."/>
            <person name="Ma J."/>
        </authorList>
    </citation>
    <scope>NUCLEOTIDE SEQUENCE [LARGE SCALE GENOMIC DNA]</scope>
    <source>
        <strain evidence="9">CCUG 58412</strain>
    </source>
</reference>
<evidence type="ECO:0000256" key="5">
    <source>
        <dbReference type="ARBA" id="ARBA00023136"/>
    </source>
</evidence>
<evidence type="ECO:0000256" key="6">
    <source>
        <dbReference type="SAM" id="Phobius"/>
    </source>
</evidence>
<protein>
    <submittedName>
        <fullName evidence="8">PLDc N-terminal domain-containing protein</fullName>
    </submittedName>
</protein>
<evidence type="ECO:0000313" key="9">
    <source>
        <dbReference type="Proteomes" id="UP001597128"/>
    </source>
</evidence>
<evidence type="ECO:0000259" key="7">
    <source>
        <dbReference type="Pfam" id="PF13396"/>
    </source>
</evidence>
<sequence length="68" mass="7875">MEFLLGFGLLGSLITTALGLFWLWMLIDCLADQKEDKLVWFLVIFFLSLLGAVLYYFLARKKRKATVL</sequence>
<evidence type="ECO:0000313" key="8">
    <source>
        <dbReference type="EMBL" id="MFD0913275.1"/>
    </source>
</evidence>
<gene>
    <name evidence="8" type="ORF">ACFQ1Z_06930</name>
</gene>
<evidence type="ECO:0000256" key="2">
    <source>
        <dbReference type="ARBA" id="ARBA00022475"/>
    </source>
</evidence>
<proteinExistence type="predicted"/>
<accession>A0ABW3F7H7</accession>
<keyword evidence="9" id="KW-1185">Reference proteome</keyword>
<comment type="subcellular location">
    <subcellularLocation>
        <location evidence="1">Cell membrane</location>
        <topology evidence="1">Multi-pass membrane protein</topology>
    </subcellularLocation>
</comment>